<feature type="compositionally biased region" description="Low complexity" evidence="1">
    <location>
        <begin position="310"/>
        <end position="344"/>
    </location>
</feature>
<feature type="region of interest" description="Disordered" evidence="1">
    <location>
        <begin position="575"/>
        <end position="681"/>
    </location>
</feature>
<feature type="region of interest" description="Disordered" evidence="1">
    <location>
        <begin position="94"/>
        <end position="277"/>
    </location>
</feature>
<name>A0AAV9J250_CYACA</name>
<protein>
    <submittedName>
        <fullName evidence="2">Uncharacterized protein</fullName>
    </submittedName>
</protein>
<dbReference type="AlphaFoldDB" id="A0AAV9J250"/>
<dbReference type="Proteomes" id="UP001301350">
    <property type="component" value="Unassembled WGS sequence"/>
</dbReference>
<reference evidence="2 3" key="1">
    <citation type="submission" date="2022-07" db="EMBL/GenBank/DDBJ databases">
        <title>Genome-wide signatures of adaptation to extreme environments.</title>
        <authorList>
            <person name="Cho C.H."/>
            <person name="Yoon H.S."/>
        </authorList>
    </citation>
    <scope>NUCLEOTIDE SEQUENCE [LARGE SCALE GENOMIC DNA]</scope>
    <source>
        <strain evidence="2 3">DBV 063 E5</strain>
    </source>
</reference>
<evidence type="ECO:0000313" key="3">
    <source>
        <dbReference type="Proteomes" id="UP001301350"/>
    </source>
</evidence>
<proteinExistence type="predicted"/>
<gene>
    <name evidence="2" type="ORF">CDCA_CDCA17G4424</name>
</gene>
<keyword evidence="3" id="KW-1185">Reference proteome</keyword>
<evidence type="ECO:0000313" key="2">
    <source>
        <dbReference type="EMBL" id="KAK4538399.1"/>
    </source>
</evidence>
<feature type="compositionally biased region" description="Low complexity" evidence="1">
    <location>
        <begin position="215"/>
        <end position="249"/>
    </location>
</feature>
<feature type="compositionally biased region" description="Low complexity" evidence="1">
    <location>
        <begin position="472"/>
        <end position="495"/>
    </location>
</feature>
<sequence>MRPTRPGCRITSSSAQGGQSGRQSIVASSLPLMFTYVGAGPWLATRYGADGRALARDARVRGRQRSDGWRLATVEYLRVHTAGWWKTCRAAAAASDTSSSPHTPDGESVGRGVSSHVDPLANGATSAALGTEQQAGGPRARRTSRRTAGNPSGSAAAMNEEDAINGRPGQRTNQRLDLTRKTEAGTESEPELLEEAEAVADGDVASARGRDVRTTSHAADAATASSAAPSPERRAPAPVESADRSAAAEAEMRSEQLRSTEKPQLVAPSPAPWRTPQQHAWVRSHYQFLLSMDKQAEERARRLQLRRARAAQQQSRPSGSRSSVESTATATSSLPHSSPSTTATVTERSGHAGSRLPRTGVTVPATAPRRTGARATPAVVETTFPALDDDDDDDGFQEAEMVDDTPGEDGEDAETQDVSDADIDRRVAEASTDDTTANRAGRSIDVRRNAPFREATATRPPMSASPPPSPRGRPNTSPLRARRAAAAGAAASADDLPPGAAIKPLTTALSLLRVGAGDVLETLIRLGRVTVNGCVALEKRRLVNLLRDHINVNGQVVNGDVAGVRRMLKEMLEQAMEPQRKREQQRMTRTRRDRAVLTALTPSTRRRYSMPSEGSSPPATRRMPRRANQAGEEGAAASRARPREATRRVQRPRGESTSFGSDDDRLSPWSEDGQQEEEEEP</sequence>
<feature type="region of interest" description="Disordered" evidence="1">
    <location>
        <begin position="1"/>
        <end position="22"/>
    </location>
</feature>
<feature type="compositionally biased region" description="Acidic residues" evidence="1">
    <location>
        <begin position="186"/>
        <end position="200"/>
    </location>
</feature>
<accession>A0AAV9J250</accession>
<feature type="compositionally biased region" description="Low complexity" evidence="1">
    <location>
        <begin position="362"/>
        <end position="380"/>
    </location>
</feature>
<feature type="compositionally biased region" description="Low complexity" evidence="1">
    <location>
        <begin position="12"/>
        <end position="22"/>
    </location>
</feature>
<comment type="caution">
    <text evidence="2">The sequence shown here is derived from an EMBL/GenBank/DDBJ whole genome shotgun (WGS) entry which is preliminary data.</text>
</comment>
<feature type="region of interest" description="Disordered" evidence="1">
    <location>
        <begin position="300"/>
        <end position="495"/>
    </location>
</feature>
<feature type="compositionally biased region" description="Acidic residues" evidence="1">
    <location>
        <begin position="387"/>
        <end position="421"/>
    </location>
</feature>
<dbReference type="EMBL" id="JANCYW010000017">
    <property type="protein sequence ID" value="KAK4538399.1"/>
    <property type="molecule type" value="Genomic_DNA"/>
</dbReference>
<feature type="compositionally biased region" description="Basic and acidic residues" evidence="1">
    <location>
        <begin position="575"/>
        <end position="586"/>
    </location>
</feature>
<organism evidence="2 3">
    <name type="scientific">Cyanidium caldarium</name>
    <name type="common">Red alga</name>
    <dbReference type="NCBI Taxonomy" id="2771"/>
    <lineage>
        <taxon>Eukaryota</taxon>
        <taxon>Rhodophyta</taxon>
        <taxon>Bangiophyceae</taxon>
        <taxon>Cyanidiales</taxon>
        <taxon>Cyanidiaceae</taxon>
        <taxon>Cyanidium</taxon>
    </lineage>
</organism>
<feature type="compositionally biased region" description="Basic and acidic residues" evidence="1">
    <location>
        <begin position="250"/>
        <end position="261"/>
    </location>
</feature>
<evidence type="ECO:0000256" key="1">
    <source>
        <dbReference type="SAM" id="MobiDB-lite"/>
    </source>
</evidence>
<feature type="compositionally biased region" description="Low complexity" evidence="1">
    <location>
        <begin position="629"/>
        <end position="639"/>
    </location>
</feature>